<name>A0A1B6KDL5_9HEMI</name>
<feature type="non-terminal residue" evidence="1">
    <location>
        <position position="103"/>
    </location>
</feature>
<proteinExistence type="predicted"/>
<gene>
    <name evidence="1" type="ORF">g.8240</name>
</gene>
<sequence>MSFLERLVSTVSLLSVKALYYHYSLLPSHSLAEKIFQEKLPSMSEVNQQTSLVLANLHFIFSHGRAFPPNFIEVGGIHIMDLQPLPKVTFTRICKPIICYLYG</sequence>
<dbReference type="AlphaFoldDB" id="A0A1B6KDL5"/>
<protein>
    <submittedName>
        <fullName evidence="1">Uncharacterized protein</fullName>
    </submittedName>
</protein>
<dbReference type="SUPFAM" id="SSF53756">
    <property type="entry name" value="UDP-Glycosyltransferase/glycogen phosphorylase"/>
    <property type="match status" value="1"/>
</dbReference>
<organism evidence="1">
    <name type="scientific">Graphocephala atropunctata</name>
    <dbReference type="NCBI Taxonomy" id="36148"/>
    <lineage>
        <taxon>Eukaryota</taxon>
        <taxon>Metazoa</taxon>
        <taxon>Ecdysozoa</taxon>
        <taxon>Arthropoda</taxon>
        <taxon>Hexapoda</taxon>
        <taxon>Insecta</taxon>
        <taxon>Pterygota</taxon>
        <taxon>Neoptera</taxon>
        <taxon>Paraneoptera</taxon>
        <taxon>Hemiptera</taxon>
        <taxon>Auchenorrhyncha</taxon>
        <taxon>Membracoidea</taxon>
        <taxon>Cicadellidae</taxon>
        <taxon>Cicadellinae</taxon>
        <taxon>Cicadellini</taxon>
        <taxon>Graphocephala</taxon>
    </lineage>
</organism>
<dbReference type="EMBL" id="GEBQ01030492">
    <property type="protein sequence ID" value="JAT09485.1"/>
    <property type="molecule type" value="Transcribed_RNA"/>
</dbReference>
<evidence type="ECO:0000313" key="1">
    <source>
        <dbReference type="EMBL" id="JAT09485.1"/>
    </source>
</evidence>
<accession>A0A1B6KDL5</accession>
<reference evidence="1" key="1">
    <citation type="submission" date="2015-11" db="EMBL/GenBank/DDBJ databases">
        <title>De novo transcriptome assembly of four potential Pierce s Disease insect vectors from Arizona vineyards.</title>
        <authorList>
            <person name="Tassone E.E."/>
        </authorList>
    </citation>
    <scope>NUCLEOTIDE SEQUENCE</scope>
</reference>